<dbReference type="EMBL" id="BGZK01000065">
    <property type="protein sequence ID" value="GBP14644.1"/>
    <property type="molecule type" value="Genomic_DNA"/>
</dbReference>
<gene>
    <name evidence="1" type="ORF">EVAR_93513_1</name>
</gene>
<protein>
    <submittedName>
        <fullName evidence="1">Uncharacterized protein</fullName>
    </submittedName>
</protein>
<evidence type="ECO:0000313" key="2">
    <source>
        <dbReference type="Proteomes" id="UP000299102"/>
    </source>
</evidence>
<comment type="caution">
    <text evidence="1">The sequence shown here is derived from an EMBL/GenBank/DDBJ whole genome shotgun (WGS) entry which is preliminary data.</text>
</comment>
<sequence>MLFANPDFYIRRVISDSRVSRVGVPPRRLPHAALIERHAVRRRSLSPAADESARFMSALMLAHACDRHYVR</sequence>
<dbReference type="Proteomes" id="UP000299102">
    <property type="component" value="Unassembled WGS sequence"/>
</dbReference>
<name>A0A4C1TKR5_EUMVA</name>
<dbReference type="AlphaFoldDB" id="A0A4C1TKR5"/>
<proteinExistence type="predicted"/>
<accession>A0A4C1TKR5</accession>
<reference evidence="1 2" key="1">
    <citation type="journal article" date="2019" name="Commun. Biol.">
        <title>The bagworm genome reveals a unique fibroin gene that provides high tensile strength.</title>
        <authorList>
            <person name="Kono N."/>
            <person name="Nakamura H."/>
            <person name="Ohtoshi R."/>
            <person name="Tomita M."/>
            <person name="Numata K."/>
            <person name="Arakawa K."/>
        </authorList>
    </citation>
    <scope>NUCLEOTIDE SEQUENCE [LARGE SCALE GENOMIC DNA]</scope>
</reference>
<keyword evidence="2" id="KW-1185">Reference proteome</keyword>
<evidence type="ECO:0000313" key="1">
    <source>
        <dbReference type="EMBL" id="GBP14644.1"/>
    </source>
</evidence>
<organism evidence="1 2">
    <name type="scientific">Eumeta variegata</name>
    <name type="common">Bagworm moth</name>
    <name type="synonym">Eumeta japonica</name>
    <dbReference type="NCBI Taxonomy" id="151549"/>
    <lineage>
        <taxon>Eukaryota</taxon>
        <taxon>Metazoa</taxon>
        <taxon>Ecdysozoa</taxon>
        <taxon>Arthropoda</taxon>
        <taxon>Hexapoda</taxon>
        <taxon>Insecta</taxon>
        <taxon>Pterygota</taxon>
        <taxon>Neoptera</taxon>
        <taxon>Endopterygota</taxon>
        <taxon>Lepidoptera</taxon>
        <taxon>Glossata</taxon>
        <taxon>Ditrysia</taxon>
        <taxon>Tineoidea</taxon>
        <taxon>Psychidae</taxon>
        <taxon>Oiketicinae</taxon>
        <taxon>Eumeta</taxon>
    </lineage>
</organism>